<feature type="coiled-coil region" evidence="1">
    <location>
        <begin position="182"/>
        <end position="216"/>
    </location>
</feature>
<reference evidence="4 5" key="1">
    <citation type="submission" date="2021-03" db="EMBL/GenBank/DDBJ databases">
        <authorList>
            <person name="Shang D.-D."/>
            <person name="Du Z.-J."/>
            <person name="Chen G.-J."/>
        </authorList>
    </citation>
    <scope>NUCLEOTIDE SEQUENCE [LARGE SCALE GENOMIC DNA]</scope>
    <source>
        <strain evidence="4 5">F2608</strain>
    </source>
</reference>
<evidence type="ECO:0000313" key="4">
    <source>
        <dbReference type="EMBL" id="MBO1517811.1"/>
    </source>
</evidence>
<evidence type="ECO:0000256" key="3">
    <source>
        <dbReference type="SAM" id="Phobius"/>
    </source>
</evidence>
<gene>
    <name evidence="4" type="ORF">J3491_10780</name>
</gene>
<evidence type="ECO:0000313" key="5">
    <source>
        <dbReference type="Proteomes" id="UP000664161"/>
    </source>
</evidence>
<keyword evidence="3" id="KW-0472">Membrane</keyword>
<dbReference type="EMBL" id="JAGBKN010000030">
    <property type="protein sequence ID" value="MBO1517811.1"/>
    <property type="molecule type" value="Genomic_DNA"/>
</dbReference>
<keyword evidence="3" id="KW-0812">Transmembrane</keyword>
<dbReference type="RefSeq" id="WP_075101206.1">
    <property type="nucleotide sequence ID" value="NZ_JAGBKN010000030.1"/>
</dbReference>
<protein>
    <submittedName>
        <fullName evidence="4">Uncharacterized protein</fullName>
    </submittedName>
</protein>
<evidence type="ECO:0000256" key="1">
    <source>
        <dbReference type="SAM" id="Coils"/>
    </source>
</evidence>
<proteinExistence type="predicted"/>
<keyword evidence="3" id="KW-1133">Transmembrane helix</keyword>
<dbReference type="AlphaFoldDB" id="A0AAW4ISR1"/>
<sequence length="219" mass="24342">MKSFDKKHLKALCLAILVHIAVFIVFYLTVHTHDSAKVADSSSNTVFPSRINITDPDIPPFKSKTYISTLSSTQTIAKKDSDVQNGHTKTSTKNSEAPDEPKTDNTAILEGSQKIIHKDSAASVSVSQNTQEKDAPDSQSNENLMPIKKEDLAELKDIKNHAGLLEMDIPNTKNNIVIDDEHLSIKSEVEEINNQLSQAINEIKNLNQQKINEIEKQKN</sequence>
<keyword evidence="5" id="KW-1185">Reference proteome</keyword>
<organism evidence="4 5">
    <name type="scientific">Psychrobacter halodurans</name>
    <dbReference type="NCBI Taxonomy" id="2818439"/>
    <lineage>
        <taxon>Bacteria</taxon>
        <taxon>Pseudomonadati</taxon>
        <taxon>Pseudomonadota</taxon>
        <taxon>Gammaproteobacteria</taxon>
        <taxon>Moraxellales</taxon>
        <taxon>Moraxellaceae</taxon>
        <taxon>Psychrobacter</taxon>
    </lineage>
</organism>
<comment type="caution">
    <text evidence="4">The sequence shown here is derived from an EMBL/GenBank/DDBJ whole genome shotgun (WGS) entry which is preliminary data.</text>
</comment>
<feature type="region of interest" description="Disordered" evidence="2">
    <location>
        <begin position="119"/>
        <end position="147"/>
    </location>
</feature>
<evidence type="ECO:0000256" key="2">
    <source>
        <dbReference type="SAM" id="MobiDB-lite"/>
    </source>
</evidence>
<keyword evidence="1" id="KW-0175">Coiled coil</keyword>
<dbReference type="Proteomes" id="UP000664161">
    <property type="component" value="Unassembled WGS sequence"/>
</dbReference>
<feature type="transmembrane region" description="Helical" evidence="3">
    <location>
        <begin position="12"/>
        <end position="30"/>
    </location>
</feature>
<feature type="compositionally biased region" description="Polar residues" evidence="2">
    <location>
        <begin position="83"/>
        <end position="95"/>
    </location>
</feature>
<accession>A0AAW4ISR1</accession>
<feature type="region of interest" description="Disordered" evidence="2">
    <location>
        <begin position="77"/>
        <end position="105"/>
    </location>
</feature>
<name>A0AAW4ISR1_9GAMM</name>